<dbReference type="Proteomes" id="UP000316598">
    <property type="component" value="Unassembled WGS sequence"/>
</dbReference>
<proteinExistence type="inferred from homology"/>
<dbReference type="EMBL" id="SJPI01000001">
    <property type="protein sequence ID" value="TWT54568.1"/>
    <property type="molecule type" value="Genomic_DNA"/>
</dbReference>
<keyword evidence="10" id="KW-1185">Reference proteome</keyword>
<dbReference type="GO" id="GO:0005509">
    <property type="term" value="F:calcium ion binding"/>
    <property type="evidence" value="ECO:0007669"/>
    <property type="project" value="InterPro"/>
</dbReference>
<evidence type="ECO:0000313" key="10">
    <source>
        <dbReference type="Proteomes" id="UP000316598"/>
    </source>
</evidence>
<evidence type="ECO:0000256" key="5">
    <source>
        <dbReference type="ARBA" id="ARBA00022801"/>
    </source>
</evidence>
<dbReference type="EC" id="3.1.6.1" evidence="9"/>
<evidence type="ECO:0000256" key="2">
    <source>
        <dbReference type="ARBA" id="ARBA00008779"/>
    </source>
</evidence>
<evidence type="ECO:0000256" key="1">
    <source>
        <dbReference type="ARBA" id="ARBA00001913"/>
    </source>
</evidence>
<evidence type="ECO:0000256" key="4">
    <source>
        <dbReference type="ARBA" id="ARBA00022729"/>
    </source>
</evidence>
<dbReference type="GO" id="GO:0004065">
    <property type="term" value="F:arylsulfatase activity"/>
    <property type="evidence" value="ECO:0007669"/>
    <property type="project" value="UniProtKB-EC"/>
</dbReference>
<dbReference type="CDD" id="cd16144">
    <property type="entry name" value="ARS_like"/>
    <property type="match status" value="1"/>
</dbReference>
<dbReference type="AlphaFoldDB" id="A0A5C5WVD2"/>
<organism evidence="9 10">
    <name type="scientific">Rubripirellula amarantea</name>
    <dbReference type="NCBI Taxonomy" id="2527999"/>
    <lineage>
        <taxon>Bacteria</taxon>
        <taxon>Pseudomonadati</taxon>
        <taxon>Planctomycetota</taxon>
        <taxon>Planctomycetia</taxon>
        <taxon>Pirellulales</taxon>
        <taxon>Pirellulaceae</taxon>
        <taxon>Rubripirellula</taxon>
    </lineage>
</organism>
<evidence type="ECO:0000256" key="7">
    <source>
        <dbReference type="SAM" id="SignalP"/>
    </source>
</evidence>
<protein>
    <submittedName>
        <fullName evidence="9">Arylsulfatase</fullName>
        <ecNumber evidence="9">3.1.6.1</ecNumber>
    </submittedName>
</protein>
<comment type="caution">
    <text evidence="9">The sequence shown here is derived from an EMBL/GenBank/DDBJ whole genome shotgun (WGS) entry which is preliminary data.</text>
</comment>
<dbReference type="RefSeq" id="WP_146514592.1">
    <property type="nucleotide sequence ID" value="NZ_SJPI01000001.1"/>
</dbReference>
<reference evidence="9 10" key="1">
    <citation type="submission" date="2019-02" db="EMBL/GenBank/DDBJ databases">
        <title>Deep-cultivation of Planctomycetes and their phenomic and genomic characterization uncovers novel biology.</title>
        <authorList>
            <person name="Wiegand S."/>
            <person name="Jogler M."/>
            <person name="Boedeker C."/>
            <person name="Pinto D."/>
            <person name="Vollmers J."/>
            <person name="Rivas-Marin E."/>
            <person name="Kohn T."/>
            <person name="Peeters S.H."/>
            <person name="Heuer A."/>
            <person name="Rast P."/>
            <person name="Oberbeckmann S."/>
            <person name="Bunk B."/>
            <person name="Jeske O."/>
            <person name="Meyerdierks A."/>
            <person name="Storesund J.E."/>
            <person name="Kallscheuer N."/>
            <person name="Luecker S."/>
            <person name="Lage O.M."/>
            <person name="Pohl T."/>
            <person name="Merkel B.J."/>
            <person name="Hornburger P."/>
            <person name="Mueller R.-W."/>
            <person name="Bruemmer F."/>
            <person name="Labrenz M."/>
            <person name="Spormann A.M."/>
            <person name="Op Den Camp H."/>
            <person name="Overmann J."/>
            <person name="Amann R."/>
            <person name="Jetten M.S.M."/>
            <person name="Mascher T."/>
            <person name="Medema M.H."/>
            <person name="Devos D.P."/>
            <person name="Kaster A.-K."/>
            <person name="Ovreas L."/>
            <person name="Rohde M."/>
            <person name="Galperin M.Y."/>
            <person name="Jogler C."/>
        </authorList>
    </citation>
    <scope>NUCLEOTIDE SEQUENCE [LARGE SCALE GENOMIC DNA]</scope>
    <source>
        <strain evidence="9 10">Pla22</strain>
    </source>
</reference>
<name>A0A5C5WVD2_9BACT</name>
<keyword evidence="4 7" id="KW-0732">Signal</keyword>
<evidence type="ECO:0000256" key="6">
    <source>
        <dbReference type="ARBA" id="ARBA00022837"/>
    </source>
</evidence>
<dbReference type="OrthoDB" id="9783154at2"/>
<dbReference type="InterPro" id="IPR018247">
    <property type="entry name" value="EF_Hand_1_Ca_BS"/>
</dbReference>
<dbReference type="PROSITE" id="PS00018">
    <property type="entry name" value="EF_HAND_1"/>
    <property type="match status" value="1"/>
</dbReference>
<dbReference type="PANTHER" id="PTHR42693">
    <property type="entry name" value="ARYLSULFATASE FAMILY MEMBER"/>
    <property type="match status" value="1"/>
</dbReference>
<dbReference type="InterPro" id="IPR050738">
    <property type="entry name" value="Sulfatase"/>
</dbReference>
<sequence precursor="true">MIYSQWATLAVVALSVTSIAFADEPRPTKPNIVLLLTDDLGWQDVKCYDIDEPSPMETPNIDSMADRGIKFWQAYSPAPTCAPSRCAIMSGNHPARAQKTHVVGGSPPTPYNKNVHRMMEPWYSGRMPENEMTLARALQQNGYVTGHCGKWHMAIDHHAFPQPEDQGFDWTRHNLGTTAKMKPHRLTGFATEDANDPYRLDENGFAYHQNSEDALTFVRDHSAQPFFLYYATWLVHAPIQTRSEARLLKYCKKLGVELPETPSEWNGDGQTNPFYCAMVEELDYHVGRVVDLLDQTDDPRWPGHKLSENTYVIFTSDNGAMERHPGEIITDNYPLDRGKISAMEGGTRVPLIVFGPEIAKGVESDVMINGLDFYPTILSLTGTPVPNNKSFDGYDLADLLLINPRDPALVREPDGEVRDTMVWHFPNSIALESTIRIGDYKLVRNYDHLNNPTAPAELELYQLYRTEDGKQHRVDIEEANNLASSLPQKAQQMNNRLSEILTEMKASYPYFNPNVRTPLPHKEQVCTVDAHHQRDDQVEFSYTERGAVVTKANLIYTLNGGEKSEEWFRTPAKLVSSSKVTATLPQGTTHYFINLIDENNFLRSYPEVVDKTTHQKSNVPYSATALVNVNVTTKTKSKVNRSMEGQSKRQIAFVRWDTNRDQRLSFDEYKAGLLGQANLERRFKTFDKNNDGHLDHDEFK</sequence>
<gene>
    <name evidence="9" type="primary">atsA_17</name>
    <name evidence="9" type="ORF">Pla22_22180</name>
</gene>
<dbReference type="PROSITE" id="PS50222">
    <property type="entry name" value="EF_HAND_2"/>
    <property type="match status" value="1"/>
</dbReference>
<dbReference type="InterPro" id="IPR002048">
    <property type="entry name" value="EF_hand_dom"/>
</dbReference>
<feature type="signal peptide" evidence="7">
    <location>
        <begin position="1"/>
        <end position="22"/>
    </location>
</feature>
<dbReference type="SUPFAM" id="SSF47473">
    <property type="entry name" value="EF-hand"/>
    <property type="match status" value="1"/>
</dbReference>
<feature type="domain" description="EF-hand" evidence="8">
    <location>
        <begin position="674"/>
        <end position="700"/>
    </location>
</feature>
<dbReference type="PANTHER" id="PTHR42693:SF42">
    <property type="entry name" value="ARYLSULFATASE G"/>
    <property type="match status" value="1"/>
</dbReference>
<keyword evidence="5 9" id="KW-0378">Hydrolase</keyword>
<dbReference type="InterPro" id="IPR017850">
    <property type="entry name" value="Alkaline_phosphatase_core_sf"/>
</dbReference>
<keyword evidence="6" id="KW-0106">Calcium</keyword>
<accession>A0A5C5WVD2</accession>
<dbReference type="InterPro" id="IPR011992">
    <property type="entry name" value="EF-hand-dom_pair"/>
</dbReference>
<comment type="similarity">
    <text evidence="2">Belongs to the sulfatase family.</text>
</comment>
<dbReference type="InterPro" id="IPR000917">
    <property type="entry name" value="Sulfatase_N"/>
</dbReference>
<dbReference type="Gene3D" id="1.10.238.10">
    <property type="entry name" value="EF-hand"/>
    <property type="match status" value="1"/>
</dbReference>
<comment type="cofactor">
    <cofactor evidence="1">
        <name>Ca(2+)</name>
        <dbReference type="ChEBI" id="CHEBI:29108"/>
    </cofactor>
</comment>
<keyword evidence="3" id="KW-0479">Metal-binding</keyword>
<evidence type="ECO:0000313" key="9">
    <source>
        <dbReference type="EMBL" id="TWT54568.1"/>
    </source>
</evidence>
<feature type="chain" id="PRO_5022723163" evidence="7">
    <location>
        <begin position="23"/>
        <end position="700"/>
    </location>
</feature>
<dbReference type="Pfam" id="PF00884">
    <property type="entry name" value="Sulfatase"/>
    <property type="match status" value="1"/>
</dbReference>
<evidence type="ECO:0000259" key="8">
    <source>
        <dbReference type="PROSITE" id="PS50222"/>
    </source>
</evidence>
<evidence type="ECO:0000256" key="3">
    <source>
        <dbReference type="ARBA" id="ARBA00022723"/>
    </source>
</evidence>
<dbReference type="Gene3D" id="3.40.720.10">
    <property type="entry name" value="Alkaline Phosphatase, subunit A"/>
    <property type="match status" value="1"/>
</dbReference>
<dbReference type="SUPFAM" id="SSF53649">
    <property type="entry name" value="Alkaline phosphatase-like"/>
    <property type="match status" value="1"/>
</dbReference>